<reference evidence="1 2" key="1">
    <citation type="submission" date="2016-09" db="EMBL/GenBank/DDBJ databases">
        <title>Genomic Taxonomy of the Vibrionaceae.</title>
        <authorList>
            <person name="Gonzalez-Castillo A."/>
            <person name="Gomez-Gil B."/>
            <person name="Enciso-Ibarra K."/>
        </authorList>
    </citation>
    <scope>NUCLEOTIDE SEQUENCE [LARGE SCALE GENOMIC DNA]</scope>
    <source>
        <strain evidence="1 2">CAIM 1731</strain>
    </source>
</reference>
<dbReference type="RefSeq" id="WP_075650992.1">
    <property type="nucleotide sequence ID" value="NZ_AP019658.1"/>
</dbReference>
<comment type="caution">
    <text evidence="1">The sequence shown here is derived from an EMBL/GenBank/DDBJ whole genome shotgun (WGS) entry which is preliminary data.</text>
</comment>
<dbReference type="EMBL" id="MJMI01000112">
    <property type="protein sequence ID" value="OLQ88720.1"/>
    <property type="molecule type" value="Genomic_DNA"/>
</dbReference>
<protein>
    <recommendedName>
        <fullName evidence="3">HNH endonuclease</fullName>
    </recommendedName>
</protein>
<evidence type="ECO:0008006" key="3">
    <source>
        <dbReference type="Google" id="ProtNLM"/>
    </source>
</evidence>
<organism evidence="1 2">
    <name type="scientific">Vibrio ponticus</name>
    <dbReference type="NCBI Taxonomy" id="265668"/>
    <lineage>
        <taxon>Bacteria</taxon>
        <taxon>Pseudomonadati</taxon>
        <taxon>Pseudomonadota</taxon>
        <taxon>Gammaproteobacteria</taxon>
        <taxon>Vibrionales</taxon>
        <taxon>Vibrionaceae</taxon>
        <taxon>Vibrio</taxon>
    </lineage>
</organism>
<dbReference type="Gene3D" id="1.10.30.50">
    <property type="match status" value="1"/>
</dbReference>
<dbReference type="Proteomes" id="UP000186206">
    <property type="component" value="Unassembled WGS sequence"/>
</dbReference>
<evidence type="ECO:0000313" key="2">
    <source>
        <dbReference type="Proteomes" id="UP000186206"/>
    </source>
</evidence>
<accession>A0ABX3FFA9</accession>
<gene>
    <name evidence="1" type="ORF">BIY21_16010</name>
</gene>
<sequence length="295" mass="35083">MRYLEQLKVDGKKNEEWLVKATSSKKAKVNELKKIEDDLKVVYKNYDKIVINHKNKVKESKFLAASDVLKDFYNHPPTKLKKLIQERRIDHGLNECPFCGKPTAPSTLDHYVPKSDWPEFSIFQNNLVPQCKECAPIKGDSYYCHERGMAIFISPLYSDILSKVGFHIDVEYKKDSNVISVKPRFFLSDDIDKDGEFRLKMHFENLKIKERIEKYSYRRIRHWKNLLKENDFDISEVLQTRINERILDERNKNWETSLYIGILKNQELVDYLNSLFLEDELPMKKQKVKQREMVL</sequence>
<name>A0ABX3FFA9_9VIBR</name>
<keyword evidence="2" id="KW-1185">Reference proteome</keyword>
<evidence type="ECO:0000313" key="1">
    <source>
        <dbReference type="EMBL" id="OLQ88720.1"/>
    </source>
</evidence>
<proteinExistence type="predicted"/>